<keyword evidence="1" id="KW-0472">Membrane</keyword>
<proteinExistence type="predicted"/>
<organism evidence="3 4">
    <name type="scientific">Providencia rustigianii</name>
    <dbReference type="NCBI Taxonomy" id="158850"/>
    <lineage>
        <taxon>Bacteria</taxon>
        <taxon>Pseudomonadati</taxon>
        <taxon>Pseudomonadota</taxon>
        <taxon>Gammaproteobacteria</taxon>
        <taxon>Enterobacterales</taxon>
        <taxon>Morganellaceae</taxon>
        <taxon>Providencia</taxon>
    </lineage>
</organism>
<dbReference type="InterPro" id="IPR033419">
    <property type="entry name" value="GAPES3"/>
</dbReference>
<evidence type="ECO:0000256" key="1">
    <source>
        <dbReference type="SAM" id="Phobius"/>
    </source>
</evidence>
<feature type="transmembrane region" description="Helical" evidence="1">
    <location>
        <begin position="14"/>
        <end position="37"/>
    </location>
</feature>
<dbReference type="GeneID" id="93419866"/>
<dbReference type="Proteomes" id="UP000255129">
    <property type="component" value="Unassembled WGS sequence"/>
</dbReference>
<gene>
    <name evidence="3" type="primary">yhjK</name>
    <name evidence="3" type="ORF">NCTC12026_00518</name>
</gene>
<evidence type="ECO:0000259" key="2">
    <source>
        <dbReference type="Pfam" id="PF17154"/>
    </source>
</evidence>
<feature type="transmembrane region" description="Helical" evidence="1">
    <location>
        <begin position="158"/>
        <end position="181"/>
    </location>
</feature>
<dbReference type="EMBL" id="UGUA01000002">
    <property type="protein sequence ID" value="SUC34188.1"/>
    <property type="molecule type" value="Genomic_DNA"/>
</dbReference>
<dbReference type="OrthoDB" id="9804951at2"/>
<accession>A0A379FZP3</accession>
<protein>
    <submittedName>
        <fullName evidence="3">Biofilm formation regulator HmsP</fullName>
    </submittedName>
</protein>
<sequence>MNIRVQRSLTFKSMIVFFVITLLFLALFLTIQFTYLLDQRKQDYLNQLSNAVVQIQKPLTDSLLSSDLNEAKRLLVSLKTSGIMGNAIVTVDNVTVMNLSFSTPKPIPEWSLPMIGIPVEVTVPLYAYGTMAPLAKPQGYLTLRVDSNRVYRFALNTFALLTTTYLLLALIIAIAMTWCVSRMIVRPLRKMASELQSSQAVNHLETPEYHQDDELGLLAKGYNRQIKRQNSD</sequence>
<name>A0A379FZP3_9GAMM</name>
<dbReference type="AlphaFoldDB" id="A0A379FZP3"/>
<reference evidence="3 4" key="1">
    <citation type="submission" date="2018-06" db="EMBL/GenBank/DDBJ databases">
        <authorList>
            <consortium name="Pathogen Informatics"/>
            <person name="Doyle S."/>
        </authorList>
    </citation>
    <scope>NUCLEOTIDE SEQUENCE [LARGE SCALE GENOMIC DNA]</scope>
    <source>
        <strain evidence="3 4">NCTC12026</strain>
    </source>
</reference>
<keyword evidence="1" id="KW-1133">Transmembrane helix</keyword>
<keyword evidence="1" id="KW-0812">Transmembrane</keyword>
<dbReference type="RefSeq" id="WP_039854550.1">
    <property type="nucleotide sequence ID" value="NZ_AP018946.1"/>
</dbReference>
<evidence type="ECO:0000313" key="4">
    <source>
        <dbReference type="Proteomes" id="UP000255129"/>
    </source>
</evidence>
<dbReference type="Gene3D" id="6.10.340.10">
    <property type="match status" value="1"/>
</dbReference>
<evidence type="ECO:0000313" key="3">
    <source>
        <dbReference type="EMBL" id="SUC34188.1"/>
    </source>
</evidence>
<feature type="domain" description="Gammaproteobacterial periplasmic sensor" evidence="2">
    <location>
        <begin position="39"/>
        <end position="157"/>
    </location>
</feature>
<dbReference type="Pfam" id="PF17154">
    <property type="entry name" value="GAPES3"/>
    <property type="match status" value="1"/>
</dbReference>